<dbReference type="Pfam" id="PF03168">
    <property type="entry name" value="LEA_2"/>
    <property type="match status" value="1"/>
</dbReference>
<evidence type="ECO:0000256" key="4">
    <source>
        <dbReference type="ARBA" id="ARBA00023136"/>
    </source>
</evidence>
<dbReference type="InterPro" id="IPR004864">
    <property type="entry name" value="LEA_2"/>
</dbReference>
<keyword evidence="3 5" id="KW-1133">Transmembrane helix</keyword>
<feature type="transmembrane region" description="Helical" evidence="5">
    <location>
        <begin position="56"/>
        <end position="74"/>
    </location>
</feature>
<name>A0A7J7H1R4_CAMSI</name>
<accession>A0A7J7H1R4</accession>
<dbReference type="GO" id="GO:0016020">
    <property type="term" value="C:membrane"/>
    <property type="evidence" value="ECO:0007669"/>
    <property type="project" value="UniProtKB-SubCell"/>
</dbReference>
<dbReference type="Gene3D" id="2.60.40.1820">
    <property type="match status" value="1"/>
</dbReference>
<gene>
    <name evidence="7" type="ORF">HYC85_015992</name>
</gene>
<proteinExistence type="predicted"/>
<sequence>MTTTKDEDPVVFYAPIPTNPDNSNQNYVVLPLYPHSHLRRRHNHHHHHRYPSLSRCVGVAAAFLLLSTAAFLLYPSDPHLSLVRIHLNHIQILTSPQLSLDLSLSLTLRVLNRDFFSLDYSSVHVTIGYRGRELGFVTSNGGHVKARGSSYVNATLVLDGFEVIHDVVYLIADLARGTIPFDTDSEVNGTVEIFFIDVPIKATISCEVFVNTNNQTVIRQNCLPQGLIKRNGLKRQRMLGLRHYMSGKGKERKGKEREVAK</sequence>
<evidence type="ECO:0000256" key="5">
    <source>
        <dbReference type="SAM" id="Phobius"/>
    </source>
</evidence>
<reference evidence="7 8" key="2">
    <citation type="submission" date="2020-07" db="EMBL/GenBank/DDBJ databases">
        <title>Genome assembly of wild tea tree DASZ reveals pedigree and selection history of tea varieties.</title>
        <authorList>
            <person name="Zhang W."/>
        </authorList>
    </citation>
    <scope>NUCLEOTIDE SEQUENCE [LARGE SCALE GENOMIC DNA]</scope>
    <source>
        <strain evidence="8">cv. G240</strain>
        <tissue evidence="7">Leaf</tissue>
    </source>
</reference>
<dbReference type="InterPro" id="IPR044839">
    <property type="entry name" value="NDR1-like"/>
</dbReference>
<organism evidence="7 8">
    <name type="scientific">Camellia sinensis</name>
    <name type="common">Tea plant</name>
    <name type="synonym">Thea sinensis</name>
    <dbReference type="NCBI Taxonomy" id="4442"/>
    <lineage>
        <taxon>Eukaryota</taxon>
        <taxon>Viridiplantae</taxon>
        <taxon>Streptophyta</taxon>
        <taxon>Embryophyta</taxon>
        <taxon>Tracheophyta</taxon>
        <taxon>Spermatophyta</taxon>
        <taxon>Magnoliopsida</taxon>
        <taxon>eudicotyledons</taxon>
        <taxon>Gunneridae</taxon>
        <taxon>Pentapetalae</taxon>
        <taxon>asterids</taxon>
        <taxon>Ericales</taxon>
        <taxon>Theaceae</taxon>
        <taxon>Camellia</taxon>
    </lineage>
</organism>
<evidence type="ECO:0000256" key="3">
    <source>
        <dbReference type="ARBA" id="ARBA00022989"/>
    </source>
</evidence>
<dbReference type="SUPFAM" id="SSF117070">
    <property type="entry name" value="LEA14-like"/>
    <property type="match status" value="1"/>
</dbReference>
<keyword evidence="4 5" id="KW-0472">Membrane</keyword>
<keyword evidence="2 5" id="KW-0812">Transmembrane</keyword>
<comment type="subcellular location">
    <subcellularLocation>
        <location evidence="1">Membrane</location>
        <topology evidence="1">Single-pass membrane protein</topology>
    </subcellularLocation>
</comment>
<dbReference type="GO" id="GO:0098542">
    <property type="term" value="P:defense response to other organism"/>
    <property type="evidence" value="ECO:0007669"/>
    <property type="project" value="InterPro"/>
</dbReference>
<dbReference type="Proteomes" id="UP000593564">
    <property type="component" value="Unassembled WGS sequence"/>
</dbReference>
<evidence type="ECO:0000256" key="1">
    <source>
        <dbReference type="ARBA" id="ARBA00004167"/>
    </source>
</evidence>
<dbReference type="EMBL" id="JACBKZ010000007">
    <property type="protein sequence ID" value="KAF5945764.1"/>
    <property type="molecule type" value="Genomic_DNA"/>
</dbReference>
<protein>
    <recommendedName>
        <fullName evidence="6">Late embryogenesis abundant protein LEA-2 subgroup domain-containing protein</fullName>
    </recommendedName>
</protein>
<keyword evidence="8" id="KW-1185">Reference proteome</keyword>
<dbReference type="PANTHER" id="PTHR31234:SF4">
    <property type="entry name" value="EXPRESSED PROTEIN"/>
    <property type="match status" value="1"/>
</dbReference>
<dbReference type="PANTHER" id="PTHR31234">
    <property type="entry name" value="LATE EMBRYOGENESIS ABUNDANT (LEA) HYDROXYPROLINE-RICH GLYCOPROTEIN FAMILY"/>
    <property type="match status" value="1"/>
</dbReference>
<evidence type="ECO:0000259" key="6">
    <source>
        <dbReference type="Pfam" id="PF03168"/>
    </source>
</evidence>
<evidence type="ECO:0000256" key="2">
    <source>
        <dbReference type="ARBA" id="ARBA00022692"/>
    </source>
</evidence>
<dbReference type="AlphaFoldDB" id="A0A7J7H1R4"/>
<reference evidence="8" key="1">
    <citation type="journal article" date="2020" name="Nat. Commun.">
        <title>Genome assembly of wild tea tree DASZ reveals pedigree and selection history of tea varieties.</title>
        <authorList>
            <person name="Zhang W."/>
            <person name="Zhang Y."/>
            <person name="Qiu H."/>
            <person name="Guo Y."/>
            <person name="Wan H."/>
            <person name="Zhang X."/>
            <person name="Scossa F."/>
            <person name="Alseekh S."/>
            <person name="Zhang Q."/>
            <person name="Wang P."/>
            <person name="Xu L."/>
            <person name="Schmidt M.H."/>
            <person name="Jia X."/>
            <person name="Li D."/>
            <person name="Zhu A."/>
            <person name="Guo F."/>
            <person name="Chen W."/>
            <person name="Ni D."/>
            <person name="Usadel B."/>
            <person name="Fernie A.R."/>
            <person name="Wen W."/>
        </authorList>
    </citation>
    <scope>NUCLEOTIDE SEQUENCE [LARGE SCALE GENOMIC DNA]</scope>
    <source>
        <strain evidence="8">cv. G240</strain>
    </source>
</reference>
<evidence type="ECO:0000313" key="7">
    <source>
        <dbReference type="EMBL" id="KAF5945764.1"/>
    </source>
</evidence>
<evidence type="ECO:0000313" key="8">
    <source>
        <dbReference type="Proteomes" id="UP000593564"/>
    </source>
</evidence>
<comment type="caution">
    <text evidence="7">The sequence shown here is derived from an EMBL/GenBank/DDBJ whole genome shotgun (WGS) entry which is preliminary data.</text>
</comment>
<feature type="domain" description="Late embryogenesis abundant protein LEA-2 subgroup" evidence="6">
    <location>
        <begin position="107"/>
        <end position="202"/>
    </location>
</feature>